<organism evidence="7 8">
    <name type="scientific">Chiloscyllium punctatum</name>
    <name type="common">Brownbanded bambooshark</name>
    <name type="synonym">Hemiscyllium punctatum</name>
    <dbReference type="NCBI Taxonomy" id="137246"/>
    <lineage>
        <taxon>Eukaryota</taxon>
        <taxon>Metazoa</taxon>
        <taxon>Chordata</taxon>
        <taxon>Craniata</taxon>
        <taxon>Vertebrata</taxon>
        <taxon>Chondrichthyes</taxon>
        <taxon>Elasmobranchii</taxon>
        <taxon>Galeomorphii</taxon>
        <taxon>Galeoidea</taxon>
        <taxon>Orectolobiformes</taxon>
        <taxon>Hemiscylliidae</taxon>
        <taxon>Chiloscyllium</taxon>
    </lineage>
</organism>
<protein>
    <recommendedName>
        <fullName evidence="6">SOCS box domain-containing protein</fullName>
    </recommendedName>
</protein>
<proteinExistence type="predicted"/>
<sequence length="610" mass="68260">MVARIETAASRTEPLEDHLEHRSPIPKIMDASTDSVNDQLTQYAIQLSIQETIEANNNSPSQYNERFLLPSQENRLIVEAIRQGEVFALQQLIKHKFAFDEADERGWFPLHEAAVQPIQQVLEIVLDSSYNTIWQQRTEDGETPLTLAATAGKLGNVQALLEKRICPNVTNNRGETPLLIAVRKNLLEMGSVLLQHGALINRPCVRRWTAMHEAARQGHDDMVALLLRNNGSVNQKDGYGVTPVATAAAFGHCSVLEHLIHKGGDVHVQADDGASVLFEAAEGGNPDCITVLLEYGANPNEADNSGHLPIHSAAQKGHYLALKLLILVTRKSAIRRSGISPIHSAAEGGSAQCLELLIESGFDVNALLDEEISENYDDKRRTALFIAVSNNDVACTELLLKGGALPNRDPLSCLLVAVRAGNHELVNLLLHHGANVNSYFLLINDTHFPTAIQYAVNDEMMLRLLLNNGYNVQICFDCVHSENVGRFLPWPMVEPKSYITSFCEFITVSWLNHLVGRVVRVLIDYVDYVPFCVKLKPVLEKQKEWPEIRDIMENPRCLKHLCRLKIRKHVGQRRLQNRACLAMLPLPPVLVEYILYKEYDLYGRGLDLQY</sequence>
<comment type="caution">
    <text evidence="7">The sequence shown here is derived from an EMBL/GenBank/DDBJ whole genome shotgun (WGS) entry which is preliminary data.</text>
</comment>
<name>A0A401SVS1_CHIPU</name>
<dbReference type="PANTHER" id="PTHR24198:SF187">
    <property type="entry name" value="ANKYRIN REPEAT AND SOCS BOX CONTAINING 15"/>
    <property type="match status" value="1"/>
</dbReference>
<dbReference type="Pfam" id="PF12796">
    <property type="entry name" value="Ank_2"/>
    <property type="match status" value="3"/>
</dbReference>
<dbReference type="InterPro" id="IPR036770">
    <property type="entry name" value="Ankyrin_rpt-contain_sf"/>
</dbReference>
<dbReference type="InterPro" id="IPR002110">
    <property type="entry name" value="Ankyrin_rpt"/>
</dbReference>
<keyword evidence="2" id="KW-0677">Repeat</keyword>
<keyword evidence="8" id="KW-1185">Reference proteome</keyword>
<feature type="repeat" description="ANK" evidence="4">
    <location>
        <begin position="173"/>
        <end position="201"/>
    </location>
</feature>
<feature type="repeat" description="ANK" evidence="4">
    <location>
        <begin position="409"/>
        <end position="437"/>
    </location>
</feature>
<dbReference type="GO" id="GO:0016567">
    <property type="term" value="P:protein ubiquitination"/>
    <property type="evidence" value="ECO:0007669"/>
    <property type="project" value="UniProtKB-UniPathway"/>
</dbReference>
<dbReference type="Gene3D" id="1.10.750.20">
    <property type="entry name" value="SOCS box"/>
    <property type="match status" value="1"/>
</dbReference>
<dbReference type="InterPro" id="IPR001496">
    <property type="entry name" value="SOCS_box"/>
</dbReference>
<dbReference type="GO" id="GO:0005737">
    <property type="term" value="C:cytoplasm"/>
    <property type="evidence" value="ECO:0007669"/>
    <property type="project" value="TreeGrafter"/>
</dbReference>
<feature type="region of interest" description="Disordered" evidence="5">
    <location>
        <begin position="1"/>
        <end position="26"/>
    </location>
</feature>
<comment type="pathway">
    <text evidence="1">Protein modification; protein ubiquitination.</text>
</comment>
<dbReference type="OrthoDB" id="20872at2759"/>
<feature type="repeat" description="ANK" evidence="4">
    <location>
        <begin position="140"/>
        <end position="172"/>
    </location>
</feature>
<dbReference type="GO" id="GO:0035556">
    <property type="term" value="P:intracellular signal transduction"/>
    <property type="evidence" value="ECO:0007669"/>
    <property type="project" value="InterPro"/>
</dbReference>
<dbReference type="PROSITE" id="PS50297">
    <property type="entry name" value="ANK_REP_REGION"/>
    <property type="match status" value="6"/>
</dbReference>
<dbReference type="PROSITE" id="PS50088">
    <property type="entry name" value="ANK_REPEAT"/>
    <property type="match status" value="7"/>
</dbReference>
<dbReference type="AlphaFoldDB" id="A0A401SVS1"/>
<dbReference type="STRING" id="137246.A0A401SVS1"/>
<gene>
    <name evidence="7" type="ORF">chiPu_0012957</name>
</gene>
<keyword evidence="3 4" id="KW-0040">ANK repeat</keyword>
<dbReference type="SUPFAM" id="SSF48403">
    <property type="entry name" value="Ankyrin repeat"/>
    <property type="match status" value="1"/>
</dbReference>
<feature type="repeat" description="ANK" evidence="4">
    <location>
        <begin position="239"/>
        <end position="271"/>
    </location>
</feature>
<evidence type="ECO:0000256" key="5">
    <source>
        <dbReference type="SAM" id="MobiDB-lite"/>
    </source>
</evidence>
<evidence type="ECO:0000256" key="2">
    <source>
        <dbReference type="ARBA" id="ARBA00022737"/>
    </source>
</evidence>
<feature type="domain" description="SOCS box" evidence="6">
    <location>
        <begin position="554"/>
        <end position="600"/>
    </location>
</feature>
<dbReference type="PANTHER" id="PTHR24198">
    <property type="entry name" value="ANKYRIN REPEAT AND PROTEIN KINASE DOMAIN-CONTAINING PROTEIN"/>
    <property type="match status" value="1"/>
</dbReference>
<feature type="compositionally biased region" description="Basic and acidic residues" evidence="5">
    <location>
        <begin position="13"/>
        <end position="23"/>
    </location>
</feature>
<evidence type="ECO:0000256" key="3">
    <source>
        <dbReference type="ARBA" id="ARBA00023043"/>
    </source>
</evidence>
<dbReference type="SUPFAM" id="SSF158235">
    <property type="entry name" value="SOCS box-like"/>
    <property type="match status" value="1"/>
</dbReference>
<feature type="repeat" description="ANK" evidence="4">
    <location>
        <begin position="337"/>
        <end position="369"/>
    </location>
</feature>
<evidence type="ECO:0000256" key="1">
    <source>
        <dbReference type="ARBA" id="ARBA00004906"/>
    </source>
</evidence>
<feature type="repeat" description="ANK" evidence="4">
    <location>
        <begin position="272"/>
        <end position="304"/>
    </location>
</feature>
<dbReference type="Gene3D" id="1.25.40.20">
    <property type="entry name" value="Ankyrin repeat-containing domain"/>
    <property type="match status" value="2"/>
</dbReference>
<dbReference type="UniPathway" id="UPA00143"/>
<feature type="repeat" description="ANK" evidence="4">
    <location>
        <begin position="206"/>
        <end position="238"/>
    </location>
</feature>
<evidence type="ECO:0000313" key="7">
    <source>
        <dbReference type="EMBL" id="GCC34483.1"/>
    </source>
</evidence>
<reference evidence="7 8" key="1">
    <citation type="journal article" date="2018" name="Nat. Ecol. Evol.">
        <title>Shark genomes provide insights into elasmobranch evolution and the origin of vertebrates.</title>
        <authorList>
            <person name="Hara Y"/>
            <person name="Yamaguchi K"/>
            <person name="Onimaru K"/>
            <person name="Kadota M"/>
            <person name="Koyanagi M"/>
            <person name="Keeley SD"/>
            <person name="Tatsumi K"/>
            <person name="Tanaka K"/>
            <person name="Motone F"/>
            <person name="Kageyama Y"/>
            <person name="Nozu R"/>
            <person name="Adachi N"/>
            <person name="Nishimura O"/>
            <person name="Nakagawa R"/>
            <person name="Tanegashima C"/>
            <person name="Kiyatake I"/>
            <person name="Matsumoto R"/>
            <person name="Murakumo K"/>
            <person name="Nishida K"/>
            <person name="Terakita A"/>
            <person name="Kuratani S"/>
            <person name="Sato K"/>
            <person name="Hyodo S Kuraku.S."/>
        </authorList>
    </citation>
    <scope>NUCLEOTIDE SEQUENCE [LARGE SCALE GENOMIC DNA]</scope>
</reference>
<dbReference type="InterPro" id="IPR036036">
    <property type="entry name" value="SOCS_box-like_dom_sf"/>
</dbReference>
<dbReference type="PROSITE" id="PS50225">
    <property type="entry name" value="SOCS"/>
    <property type="match status" value="1"/>
</dbReference>
<evidence type="ECO:0000259" key="6">
    <source>
        <dbReference type="PROSITE" id="PS50225"/>
    </source>
</evidence>
<dbReference type="Pfam" id="PF07525">
    <property type="entry name" value="SOCS_box"/>
    <property type="match status" value="1"/>
</dbReference>
<dbReference type="EMBL" id="BEZZ01000604">
    <property type="protein sequence ID" value="GCC34483.1"/>
    <property type="molecule type" value="Genomic_DNA"/>
</dbReference>
<dbReference type="SMART" id="SM00969">
    <property type="entry name" value="SOCS_box"/>
    <property type="match status" value="1"/>
</dbReference>
<dbReference type="OMA" id="HVNDTHF"/>
<evidence type="ECO:0000256" key="4">
    <source>
        <dbReference type="PROSITE-ProRule" id="PRU00023"/>
    </source>
</evidence>
<dbReference type="SMART" id="SM00248">
    <property type="entry name" value="ANK"/>
    <property type="match status" value="10"/>
</dbReference>
<dbReference type="Proteomes" id="UP000287033">
    <property type="component" value="Unassembled WGS sequence"/>
</dbReference>
<accession>A0A401SVS1</accession>
<evidence type="ECO:0000313" key="8">
    <source>
        <dbReference type="Proteomes" id="UP000287033"/>
    </source>
</evidence>